<keyword evidence="3" id="KW-0732">Signal</keyword>
<keyword evidence="1 9" id="KW-0645">Protease</keyword>
<sequence>MKEKAQALLDQWVPTIRSLEKRIAEAYWMAQTTGDKKYEEEYARYLKELIAFYADANRFEALKSLRDKKCEDPILSRQVELLYLEFAGNQMAPDEIEELVNLETEIESAFVNYRATYRDRKVSDNELKEIFRAERDTYKRKDAWKASKQVGGVVADRVRELVRLRNKVARNRGWRDYYDMSLQLQELDEKELFTVLADLKEQTDQPFANIKKEMDKAIASRYVHLRPEGLRPWHYEDPFFQEAPAVFDVDLDRHFREKKLEDLGKKTFRGVGLDIQDILERSDLYEREGKSQHAFCIDIDREGDTRILCNLRPDAYWVNTLLHELGHAVYDKYHDAKLPYLLRKPAHISSTEAIAMLMGRMGKEPVWLFRIAGLSKEALKEVAEPLAKQTMLEMLIFVRWCLVMIHFERELYADPEQDLNRLWWDYVERFQFVPRPEGRDEPDWAAKIHLGTSPVYYQNYLLGELTASQIFASMKEVFPAKEHPLVENEEAGRFLQERIFFPGARYPWNEMLERATGEKLSPRYFVEQFLPENSEEKEEPPVPRGR</sequence>
<evidence type="ECO:0000256" key="4">
    <source>
        <dbReference type="ARBA" id="ARBA00022801"/>
    </source>
</evidence>
<dbReference type="InterPro" id="IPR001333">
    <property type="entry name" value="Peptidase_M32_Taq"/>
</dbReference>
<evidence type="ECO:0000256" key="3">
    <source>
        <dbReference type="ARBA" id="ARBA00022729"/>
    </source>
</evidence>
<evidence type="ECO:0000313" key="11">
    <source>
        <dbReference type="EMBL" id="MFC4075656.1"/>
    </source>
</evidence>
<evidence type="ECO:0000256" key="9">
    <source>
        <dbReference type="RuleBase" id="RU003435"/>
    </source>
</evidence>
<dbReference type="SUPFAM" id="SSF55486">
    <property type="entry name" value="Metalloproteases ('zincins'), catalytic domain"/>
    <property type="match status" value="1"/>
</dbReference>
<dbReference type="PANTHER" id="PTHR34217">
    <property type="entry name" value="METAL-DEPENDENT CARBOXYPEPTIDASE"/>
    <property type="match status" value="1"/>
</dbReference>
<evidence type="ECO:0000256" key="6">
    <source>
        <dbReference type="ARBA" id="ARBA00023049"/>
    </source>
</evidence>
<evidence type="ECO:0000256" key="2">
    <source>
        <dbReference type="ARBA" id="ARBA00022723"/>
    </source>
</evidence>
<evidence type="ECO:0000256" key="8">
    <source>
        <dbReference type="ARBA" id="ARBA00023180"/>
    </source>
</evidence>
<evidence type="ECO:0000313" key="12">
    <source>
        <dbReference type="Proteomes" id="UP001595843"/>
    </source>
</evidence>
<comment type="similarity">
    <text evidence="9">Belongs to the peptidase M3 family.</text>
</comment>
<name>A0ABV8JEL6_9BACL</name>
<protein>
    <submittedName>
        <fullName evidence="11">M2 family metallopeptidase</fullName>
    </submittedName>
</protein>
<comment type="cofactor">
    <cofactor evidence="9">
        <name>Zn(2+)</name>
        <dbReference type="ChEBI" id="CHEBI:29105"/>
    </cofactor>
    <text evidence="9">Binds 1 zinc ion.</text>
</comment>
<feature type="domain" description="Peptidase M3A/M3B catalytic" evidence="10">
    <location>
        <begin position="283"/>
        <end position="528"/>
    </location>
</feature>
<gene>
    <name evidence="11" type="ORF">ACFOUO_02410</name>
</gene>
<keyword evidence="8" id="KW-0325">Glycoprotein</keyword>
<dbReference type="EMBL" id="JBHSAP010000007">
    <property type="protein sequence ID" value="MFC4075656.1"/>
    <property type="molecule type" value="Genomic_DNA"/>
</dbReference>
<keyword evidence="7" id="KW-1015">Disulfide bond</keyword>
<reference evidence="12" key="1">
    <citation type="journal article" date="2019" name="Int. J. Syst. Evol. Microbiol.">
        <title>The Global Catalogue of Microorganisms (GCM) 10K type strain sequencing project: providing services to taxonomists for standard genome sequencing and annotation.</title>
        <authorList>
            <consortium name="The Broad Institute Genomics Platform"/>
            <consortium name="The Broad Institute Genome Sequencing Center for Infectious Disease"/>
            <person name="Wu L."/>
            <person name="Ma J."/>
        </authorList>
    </citation>
    <scope>NUCLEOTIDE SEQUENCE [LARGE SCALE GENOMIC DNA]</scope>
    <source>
        <strain evidence="12">IBRC-M 10813</strain>
    </source>
</reference>
<dbReference type="Gene3D" id="1.10.1370.30">
    <property type="match status" value="1"/>
</dbReference>
<evidence type="ECO:0000256" key="1">
    <source>
        <dbReference type="ARBA" id="ARBA00022670"/>
    </source>
</evidence>
<keyword evidence="2 9" id="KW-0479">Metal-binding</keyword>
<proteinExistence type="inferred from homology"/>
<dbReference type="Pfam" id="PF01401">
    <property type="entry name" value="Peptidase_M2"/>
    <property type="match status" value="1"/>
</dbReference>
<dbReference type="InterPro" id="IPR001548">
    <property type="entry name" value="Peptidase_M2"/>
</dbReference>
<evidence type="ECO:0000256" key="5">
    <source>
        <dbReference type="ARBA" id="ARBA00022833"/>
    </source>
</evidence>
<keyword evidence="6 9" id="KW-0482">Metalloprotease</keyword>
<dbReference type="PANTHER" id="PTHR34217:SF1">
    <property type="entry name" value="CARBOXYPEPTIDASE 1"/>
    <property type="match status" value="1"/>
</dbReference>
<comment type="caution">
    <text evidence="11">The sequence shown here is derived from an EMBL/GenBank/DDBJ whole genome shotgun (WGS) entry which is preliminary data.</text>
</comment>
<dbReference type="RefSeq" id="WP_380701793.1">
    <property type="nucleotide sequence ID" value="NZ_JBHSAP010000007.1"/>
</dbReference>
<dbReference type="InterPro" id="IPR001567">
    <property type="entry name" value="Pept_M3A_M3B_dom"/>
</dbReference>
<keyword evidence="5 9" id="KW-0862">Zinc</keyword>
<dbReference type="Pfam" id="PF01432">
    <property type="entry name" value="Peptidase_M3"/>
    <property type="match status" value="1"/>
</dbReference>
<keyword evidence="12" id="KW-1185">Reference proteome</keyword>
<accession>A0ABV8JEL6</accession>
<keyword evidence="4 9" id="KW-0378">Hydrolase</keyword>
<organism evidence="11 12">
    <name type="scientific">Salinithrix halophila</name>
    <dbReference type="NCBI Taxonomy" id="1485204"/>
    <lineage>
        <taxon>Bacteria</taxon>
        <taxon>Bacillati</taxon>
        <taxon>Bacillota</taxon>
        <taxon>Bacilli</taxon>
        <taxon>Bacillales</taxon>
        <taxon>Thermoactinomycetaceae</taxon>
        <taxon>Salinithrix</taxon>
    </lineage>
</organism>
<dbReference type="Proteomes" id="UP001595843">
    <property type="component" value="Unassembled WGS sequence"/>
</dbReference>
<evidence type="ECO:0000259" key="10">
    <source>
        <dbReference type="Pfam" id="PF01432"/>
    </source>
</evidence>
<evidence type="ECO:0000256" key="7">
    <source>
        <dbReference type="ARBA" id="ARBA00023157"/>
    </source>
</evidence>